<sequence>MVLKSIKPFSLILIFLFLHLNLLSQENRPKIGLVLSGGGAKGIAHIGVLKAMEEAGLTPDYITGTSMGSIIGGLYSIGYSADELAEIAKTADWEYLLSNKIPLDRVTFEEKFYYGRYLLEFYYQDKKIVTPRGIIEGQALLDYFSYLTRPVHDLRNFDEFPIPFKCVATDIETGEPVVLDKGSLAMAMRASMAIPSIFTPVTIDDKLLVDGGLVRNMPVDEVLDMGADIIIGVFVSSDLDPAENLNSPLAILSQATFIKSAFDSRKQMDKCDILISPDLKEFSTGSFSSAQGILEQGNKAGNDYKKVFKNLADSLKKIEPLNKIDKPKISDEYIISKIIVKGNKVIPDEYIIGKMRIDPGEIVSINKIEEQISIIYGTQYFERIWYEINKNDSTYSLHIDVVERPKVQFRFAYHYDTENSGGVVINTTLRNLLLNKSRLIFEANLATQPSYLMDYFKYLGEKQKVAFRARGLHSRNDLPLYDEEGNVNNEFRHRYSIIGINFQSTIKRNSTYGFGIEWTHTDLTPEIVQENVEFLTKVVYNNARLRLFYRYNNLNKRYFPSEGIKLDIIASTTVGSNGTFTLGDTLEIDENNESIEIIQTSAINTLEVNVDPIIPLNDKISIINQNRLRISTQETGFFNFSEYDFVGGFTPAIINSYQYWGGGIKEFYLANYFYSKVGIQYEVKNNLFLTAIINYLDTENPMKWIYPNVDTGLAGDRSSRFGYGMKIGYMSPVGPFAFAFAKDHYRKGWQTSLIIGFHY</sequence>
<keyword evidence="7" id="KW-1185">Reference proteome</keyword>
<feature type="short sequence motif" description="GXSXG" evidence="4">
    <location>
        <begin position="64"/>
        <end position="68"/>
    </location>
</feature>
<dbReference type="EMBL" id="CP028923">
    <property type="protein sequence ID" value="QCK16750.1"/>
    <property type="molecule type" value="Genomic_DNA"/>
</dbReference>
<dbReference type="GO" id="GO:0016787">
    <property type="term" value="F:hydrolase activity"/>
    <property type="evidence" value="ECO:0007669"/>
    <property type="project" value="UniProtKB-UniRule"/>
</dbReference>
<name>A0A4D7JTA6_9BACT</name>
<evidence type="ECO:0000256" key="2">
    <source>
        <dbReference type="ARBA" id="ARBA00022963"/>
    </source>
</evidence>
<dbReference type="SUPFAM" id="SSF52151">
    <property type="entry name" value="FabD/lysophospholipase-like"/>
    <property type="match status" value="1"/>
</dbReference>
<evidence type="ECO:0000313" key="6">
    <source>
        <dbReference type="EMBL" id="QCK16750.1"/>
    </source>
</evidence>
<evidence type="ECO:0000313" key="7">
    <source>
        <dbReference type="Proteomes" id="UP000298616"/>
    </source>
</evidence>
<feature type="active site" description="Proton acceptor" evidence="4">
    <location>
        <position position="210"/>
    </location>
</feature>
<dbReference type="PROSITE" id="PS51635">
    <property type="entry name" value="PNPLA"/>
    <property type="match status" value="1"/>
</dbReference>
<dbReference type="RefSeq" id="WP_137092343.1">
    <property type="nucleotide sequence ID" value="NZ_CP028923.1"/>
</dbReference>
<accession>A0A4D7JTA6</accession>
<dbReference type="PANTHER" id="PTHR14226:SF76">
    <property type="entry name" value="NTE FAMILY PROTEIN RSSA"/>
    <property type="match status" value="1"/>
</dbReference>
<keyword evidence="1 4" id="KW-0378">Hydrolase</keyword>
<dbReference type="OrthoDB" id="9770965at2"/>
<dbReference type="InterPro" id="IPR043864">
    <property type="entry name" value="Omp85-like_dom"/>
</dbReference>
<feature type="short sequence motif" description="DGA/G" evidence="4">
    <location>
        <begin position="210"/>
        <end position="212"/>
    </location>
</feature>
<dbReference type="KEGG" id="fpf:DCC35_19440"/>
<feature type="short sequence motif" description="GXGXXG" evidence="4">
    <location>
        <begin position="37"/>
        <end position="42"/>
    </location>
</feature>
<dbReference type="Gene3D" id="3.40.1090.10">
    <property type="entry name" value="Cytosolic phospholipase A2 catalytic domain"/>
    <property type="match status" value="2"/>
</dbReference>
<dbReference type="Pfam" id="PF01734">
    <property type="entry name" value="Patatin"/>
    <property type="match status" value="1"/>
</dbReference>
<dbReference type="InterPro" id="IPR002641">
    <property type="entry name" value="PNPLA_dom"/>
</dbReference>
<evidence type="ECO:0000256" key="4">
    <source>
        <dbReference type="PROSITE-ProRule" id="PRU01161"/>
    </source>
</evidence>
<organism evidence="6 7">
    <name type="scientific">Mangrovivirga cuniculi</name>
    <dbReference type="NCBI Taxonomy" id="2715131"/>
    <lineage>
        <taxon>Bacteria</taxon>
        <taxon>Pseudomonadati</taxon>
        <taxon>Bacteroidota</taxon>
        <taxon>Cytophagia</taxon>
        <taxon>Cytophagales</taxon>
        <taxon>Mangrovivirgaceae</taxon>
        <taxon>Mangrovivirga</taxon>
    </lineage>
</organism>
<dbReference type="AlphaFoldDB" id="A0A4D7JTA6"/>
<dbReference type="InterPro" id="IPR050301">
    <property type="entry name" value="NTE"/>
</dbReference>
<dbReference type="GO" id="GO:0016042">
    <property type="term" value="P:lipid catabolic process"/>
    <property type="evidence" value="ECO:0007669"/>
    <property type="project" value="UniProtKB-UniRule"/>
</dbReference>
<evidence type="ECO:0000256" key="3">
    <source>
        <dbReference type="ARBA" id="ARBA00023098"/>
    </source>
</evidence>
<dbReference type="Gene3D" id="2.40.160.50">
    <property type="entry name" value="membrane protein fhac: a member of the omp85/tpsb transporter family"/>
    <property type="match status" value="1"/>
</dbReference>
<feature type="domain" description="PNPLA" evidence="5">
    <location>
        <begin position="33"/>
        <end position="223"/>
    </location>
</feature>
<keyword evidence="3 4" id="KW-0443">Lipid metabolism</keyword>
<gene>
    <name evidence="6" type="ORF">DCC35_19440</name>
</gene>
<proteinExistence type="predicted"/>
<dbReference type="PANTHER" id="PTHR14226">
    <property type="entry name" value="NEUROPATHY TARGET ESTERASE/SWISS CHEESE D.MELANOGASTER"/>
    <property type="match status" value="1"/>
</dbReference>
<evidence type="ECO:0000259" key="5">
    <source>
        <dbReference type="PROSITE" id="PS51635"/>
    </source>
</evidence>
<keyword evidence="2 4" id="KW-0442">Lipid degradation</keyword>
<dbReference type="CDD" id="cd07205">
    <property type="entry name" value="Pat_PNPLA6_PNPLA7_NTE1_like"/>
    <property type="match status" value="1"/>
</dbReference>
<evidence type="ECO:0000256" key="1">
    <source>
        <dbReference type="ARBA" id="ARBA00022801"/>
    </source>
</evidence>
<dbReference type="InterPro" id="IPR016035">
    <property type="entry name" value="Acyl_Trfase/lysoPLipase"/>
</dbReference>
<reference evidence="6 7" key="1">
    <citation type="submission" date="2018-04" db="EMBL/GenBank/DDBJ databases">
        <title>Complete genome uncultured novel isolate.</title>
        <authorList>
            <person name="Merlino G."/>
        </authorList>
    </citation>
    <scope>NUCLEOTIDE SEQUENCE [LARGE SCALE GENOMIC DNA]</scope>
    <source>
        <strain evidence="7">R1DC9</strain>
    </source>
</reference>
<dbReference type="Proteomes" id="UP000298616">
    <property type="component" value="Chromosome"/>
</dbReference>
<dbReference type="Gene3D" id="3.10.20.310">
    <property type="entry name" value="membrane protein fhac"/>
    <property type="match status" value="1"/>
</dbReference>
<dbReference type="Pfam" id="PF19143">
    <property type="entry name" value="Omp85_2"/>
    <property type="match status" value="1"/>
</dbReference>
<dbReference type="GO" id="GO:0019867">
    <property type="term" value="C:outer membrane"/>
    <property type="evidence" value="ECO:0007669"/>
    <property type="project" value="InterPro"/>
</dbReference>
<protein>
    <recommendedName>
        <fullName evidence="5">PNPLA domain-containing protein</fullName>
    </recommendedName>
</protein>
<feature type="active site" description="Nucleophile" evidence="4">
    <location>
        <position position="66"/>
    </location>
</feature>